<proteinExistence type="predicted"/>
<name>A0A6P8YQD7_THRPL</name>
<keyword evidence="1" id="KW-1133">Transmembrane helix</keyword>
<evidence type="ECO:0000313" key="2">
    <source>
        <dbReference type="Proteomes" id="UP000515158"/>
    </source>
</evidence>
<evidence type="ECO:0000313" key="3">
    <source>
        <dbReference type="RefSeq" id="XP_034242202.1"/>
    </source>
</evidence>
<keyword evidence="2" id="KW-1185">Reference proteome</keyword>
<evidence type="ECO:0000313" key="4">
    <source>
        <dbReference type="RefSeq" id="XP_034242203.1"/>
    </source>
</evidence>
<dbReference type="GeneID" id="117645847"/>
<evidence type="ECO:0000256" key="1">
    <source>
        <dbReference type="SAM" id="Phobius"/>
    </source>
</evidence>
<gene>
    <name evidence="3 4" type="primary">LOC117645847</name>
</gene>
<keyword evidence="1" id="KW-0472">Membrane</keyword>
<dbReference type="Proteomes" id="UP000515158">
    <property type="component" value="Unplaced"/>
</dbReference>
<dbReference type="OrthoDB" id="7610693at2759"/>
<protein>
    <submittedName>
        <fullName evidence="3 4">Uncharacterized protein LOC117645847</fullName>
    </submittedName>
</protein>
<sequence>MHLSALTKYAVKLSFMQTGVQTASNAGERMVVPTALILAGFGLGLSSFSMKKMACTPSRRSSLLRML</sequence>
<reference evidence="3 4" key="1">
    <citation type="submission" date="2025-04" db="UniProtKB">
        <authorList>
            <consortium name="RefSeq"/>
        </authorList>
    </citation>
    <scope>IDENTIFICATION</scope>
    <source>
        <tissue evidence="3 4">Total insect</tissue>
    </source>
</reference>
<organism evidence="4">
    <name type="scientific">Thrips palmi</name>
    <name type="common">Melon thrips</name>
    <dbReference type="NCBI Taxonomy" id="161013"/>
    <lineage>
        <taxon>Eukaryota</taxon>
        <taxon>Metazoa</taxon>
        <taxon>Ecdysozoa</taxon>
        <taxon>Arthropoda</taxon>
        <taxon>Hexapoda</taxon>
        <taxon>Insecta</taxon>
        <taxon>Pterygota</taxon>
        <taxon>Neoptera</taxon>
        <taxon>Paraneoptera</taxon>
        <taxon>Thysanoptera</taxon>
        <taxon>Terebrantia</taxon>
        <taxon>Thripoidea</taxon>
        <taxon>Thripidae</taxon>
        <taxon>Thrips</taxon>
    </lineage>
</organism>
<dbReference type="RefSeq" id="XP_034242203.1">
    <property type="nucleotide sequence ID" value="XM_034386312.1"/>
</dbReference>
<dbReference type="KEGG" id="tpal:117645847"/>
<dbReference type="AlphaFoldDB" id="A0A6P8YQD7"/>
<keyword evidence="1" id="KW-0812">Transmembrane</keyword>
<dbReference type="RefSeq" id="XP_034242202.1">
    <property type="nucleotide sequence ID" value="XM_034386311.1"/>
</dbReference>
<accession>A0A6P8YQD7</accession>
<feature type="transmembrane region" description="Helical" evidence="1">
    <location>
        <begin position="30"/>
        <end position="50"/>
    </location>
</feature>